<feature type="domain" description="Cardiolipin synthase N-terminal" evidence="9">
    <location>
        <begin position="46"/>
        <end position="90"/>
    </location>
</feature>
<dbReference type="InterPro" id="IPR027379">
    <property type="entry name" value="CLS_N"/>
</dbReference>
<comment type="caution">
    <text evidence="10">The sequence shown here is derived from an EMBL/GenBank/DDBJ whole genome shotgun (WGS) entry which is preliminary data.</text>
</comment>
<feature type="region of interest" description="Disordered" evidence="6">
    <location>
        <begin position="150"/>
        <end position="175"/>
    </location>
</feature>
<organism evidence="10 11">
    <name type="scientific">Pseudonocardia adelaidensis</name>
    <dbReference type="NCBI Taxonomy" id="648754"/>
    <lineage>
        <taxon>Bacteria</taxon>
        <taxon>Bacillati</taxon>
        <taxon>Actinomycetota</taxon>
        <taxon>Actinomycetes</taxon>
        <taxon>Pseudonocardiales</taxon>
        <taxon>Pseudonocardiaceae</taxon>
        <taxon>Pseudonocardia</taxon>
    </lineage>
</organism>
<feature type="domain" description="SHOCT" evidence="8">
    <location>
        <begin position="126"/>
        <end position="153"/>
    </location>
</feature>
<keyword evidence="5 7" id="KW-0472">Membrane</keyword>
<accession>A0ABP9N5Z1</accession>
<evidence type="ECO:0008006" key="12">
    <source>
        <dbReference type="Google" id="ProtNLM"/>
    </source>
</evidence>
<sequence length="175" mass="19594">MPWADRWPIGGGPVPVAVPQARIEEIEMPFWDVIVSIFWFMILITWIWLLISIFGDIFRDHELAGWGKALWILFLVVVPWLGALVYLIARGRSMNERARAQALRNEQAFGQYVRETAGTGTTSTADELTKLADLRDRGTISAEEFEQAKAKALGRGPVQAAPTRLDDQRAATSTP</sequence>
<keyword evidence="11" id="KW-1185">Reference proteome</keyword>
<proteinExistence type="predicted"/>
<feature type="transmembrane region" description="Helical" evidence="7">
    <location>
        <begin position="30"/>
        <end position="49"/>
    </location>
</feature>
<evidence type="ECO:0000256" key="1">
    <source>
        <dbReference type="ARBA" id="ARBA00004651"/>
    </source>
</evidence>
<feature type="transmembrane region" description="Helical" evidence="7">
    <location>
        <begin position="69"/>
        <end position="89"/>
    </location>
</feature>
<keyword evidence="3 7" id="KW-0812">Transmembrane</keyword>
<dbReference type="Pfam" id="PF09851">
    <property type="entry name" value="SHOCT"/>
    <property type="match status" value="1"/>
</dbReference>
<evidence type="ECO:0000313" key="11">
    <source>
        <dbReference type="Proteomes" id="UP001500804"/>
    </source>
</evidence>
<evidence type="ECO:0000256" key="6">
    <source>
        <dbReference type="SAM" id="MobiDB-lite"/>
    </source>
</evidence>
<evidence type="ECO:0000256" key="2">
    <source>
        <dbReference type="ARBA" id="ARBA00022475"/>
    </source>
</evidence>
<name>A0ABP9N5Z1_9PSEU</name>
<dbReference type="InterPro" id="IPR018649">
    <property type="entry name" value="SHOCT"/>
</dbReference>
<evidence type="ECO:0000256" key="5">
    <source>
        <dbReference type="ARBA" id="ARBA00023136"/>
    </source>
</evidence>
<keyword evidence="4 7" id="KW-1133">Transmembrane helix</keyword>
<protein>
    <recommendedName>
        <fullName evidence="12">Phospholipase D-like protein</fullName>
    </recommendedName>
</protein>
<evidence type="ECO:0000256" key="3">
    <source>
        <dbReference type="ARBA" id="ARBA00022692"/>
    </source>
</evidence>
<evidence type="ECO:0000313" key="10">
    <source>
        <dbReference type="EMBL" id="GAA5110032.1"/>
    </source>
</evidence>
<evidence type="ECO:0000256" key="4">
    <source>
        <dbReference type="ARBA" id="ARBA00022989"/>
    </source>
</evidence>
<evidence type="ECO:0000256" key="7">
    <source>
        <dbReference type="SAM" id="Phobius"/>
    </source>
</evidence>
<reference evidence="11" key="1">
    <citation type="journal article" date="2019" name="Int. J. Syst. Evol. Microbiol.">
        <title>The Global Catalogue of Microorganisms (GCM) 10K type strain sequencing project: providing services to taxonomists for standard genome sequencing and annotation.</title>
        <authorList>
            <consortium name="The Broad Institute Genomics Platform"/>
            <consortium name="The Broad Institute Genome Sequencing Center for Infectious Disease"/>
            <person name="Wu L."/>
            <person name="Ma J."/>
        </authorList>
    </citation>
    <scope>NUCLEOTIDE SEQUENCE [LARGE SCALE GENOMIC DNA]</scope>
    <source>
        <strain evidence="11">JCM 18302</strain>
    </source>
</reference>
<dbReference type="Pfam" id="PF13396">
    <property type="entry name" value="PLDc_N"/>
    <property type="match status" value="1"/>
</dbReference>
<evidence type="ECO:0000259" key="9">
    <source>
        <dbReference type="Pfam" id="PF13396"/>
    </source>
</evidence>
<dbReference type="EMBL" id="BAABJO010000001">
    <property type="protein sequence ID" value="GAA5110032.1"/>
    <property type="molecule type" value="Genomic_DNA"/>
</dbReference>
<comment type="subcellular location">
    <subcellularLocation>
        <location evidence="1">Cell membrane</location>
        <topology evidence="1">Multi-pass membrane protein</topology>
    </subcellularLocation>
</comment>
<gene>
    <name evidence="10" type="ORF">GCM10023320_01280</name>
</gene>
<keyword evidence="2" id="KW-1003">Cell membrane</keyword>
<dbReference type="Proteomes" id="UP001500804">
    <property type="component" value="Unassembled WGS sequence"/>
</dbReference>
<evidence type="ECO:0000259" key="8">
    <source>
        <dbReference type="Pfam" id="PF09851"/>
    </source>
</evidence>